<dbReference type="EMBL" id="BAAANT010000014">
    <property type="protein sequence ID" value="GAA2143379.1"/>
    <property type="molecule type" value="Genomic_DNA"/>
</dbReference>
<keyword evidence="2" id="KW-1185">Reference proteome</keyword>
<proteinExistence type="predicted"/>
<protein>
    <recommendedName>
        <fullName evidence="3">Alkyl hydroperoxide reductase subunit C/ Thiol specific antioxidant domain-containing protein</fullName>
    </recommendedName>
</protein>
<gene>
    <name evidence="1" type="ORF">GCM10009760_29680</name>
</gene>
<evidence type="ECO:0008006" key="3">
    <source>
        <dbReference type="Google" id="ProtNLM"/>
    </source>
</evidence>
<dbReference type="InterPro" id="IPR036249">
    <property type="entry name" value="Thioredoxin-like_sf"/>
</dbReference>
<dbReference type="Gene3D" id="3.40.30.10">
    <property type="entry name" value="Glutaredoxin"/>
    <property type="match status" value="1"/>
</dbReference>
<accession>A0ABP5LD21</accession>
<name>A0ABP5LD21_9ACTN</name>
<organism evidence="1 2">
    <name type="scientific">Kitasatospora kazusensis</name>
    <dbReference type="NCBI Taxonomy" id="407974"/>
    <lineage>
        <taxon>Bacteria</taxon>
        <taxon>Bacillati</taxon>
        <taxon>Actinomycetota</taxon>
        <taxon>Actinomycetes</taxon>
        <taxon>Kitasatosporales</taxon>
        <taxon>Streptomycetaceae</taxon>
        <taxon>Kitasatospora</taxon>
    </lineage>
</organism>
<sequence length="89" mass="9604">MYGVSTQRPDQLAAFAAHARIRFPLLSDADLRLSAALRLPTFRAAGVDRLKRLTLLVAADRTVRGVLYPLDDPAGSVEDALALIDAQST</sequence>
<dbReference type="SUPFAM" id="SSF52833">
    <property type="entry name" value="Thioredoxin-like"/>
    <property type="match status" value="1"/>
</dbReference>
<comment type="caution">
    <text evidence="1">The sequence shown here is derived from an EMBL/GenBank/DDBJ whole genome shotgun (WGS) entry which is preliminary data.</text>
</comment>
<dbReference type="Proteomes" id="UP001422759">
    <property type="component" value="Unassembled WGS sequence"/>
</dbReference>
<reference evidence="2" key="1">
    <citation type="journal article" date="2019" name="Int. J. Syst. Evol. Microbiol.">
        <title>The Global Catalogue of Microorganisms (GCM) 10K type strain sequencing project: providing services to taxonomists for standard genome sequencing and annotation.</title>
        <authorList>
            <consortium name="The Broad Institute Genomics Platform"/>
            <consortium name="The Broad Institute Genome Sequencing Center for Infectious Disease"/>
            <person name="Wu L."/>
            <person name="Ma J."/>
        </authorList>
    </citation>
    <scope>NUCLEOTIDE SEQUENCE [LARGE SCALE GENOMIC DNA]</scope>
    <source>
        <strain evidence="2">JCM 14560</strain>
    </source>
</reference>
<evidence type="ECO:0000313" key="1">
    <source>
        <dbReference type="EMBL" id="GAA2143379.1"/>
    </source>
</evidence>
<evidence type="ECO:0000313" key="2">
    <source>
        <dbReference type="Proteomes" id="UP001422759"/>
    </source>
</evidence>